<organism evidence="5 6">
    <name type="scientific">Macleaya cordata</name>
    <name type="common">Five-seeded plume-poppy</name>
    <name type="synonym">Bocconia cordata</name>
    <dbReference type="NCBI Taxonomy" id="56857"/>
    <lineage>
        <taxon>Eukaryota</taxon>
        <taxon>Viridiplantae</taxon>
        <taxon>Streptophyta</taxon>
        <taxon>Embryophyta</taxon>
        <taxon>Tracheophyta</taxon>
        <taxon>Spermatophyta</taxon>
        <taxon>Magnoliopsida</taxon>
        <taxon>Ranunculales</taxon>
        <taxon>Papaveraceae</taxon>
        <taxon>Papaveroideae</taxon>
        <taxon>Macleaya</taxon>
    </lineage>
</organism>
<feature type="compositionally biased region" description="Basic residues" evidence="3">
    <location>
        <begin position="16"/>
        <end position="27"/>
    </location>
</feature>
<dbReference type="PANTHER" id="PTHR46912">
    <property type="entry name" value="HIGH MOBILITY GROUP B PROTEIN 13"/>
    <property type="match status" value="1"/>
</dbReference>
<feature type="DNA-binding region" description="HMG box" evidence="1">
    <location>
        <begin position="178"/>
        <end position="246"/>
    </location>
</feature>
<sequence length="504" mass="59151">MADSAVETFTDLNPVHQKKARSRKALKPKNPSENEANILAGKISSKPSSSPVSAPENVGKENQEILFSAKKTKPTTKAKSSNKSFEKELETMKEKFEQMRLEKAKTEELLKNRAEMLKQKEEELEIRGQEQEKLQLELKKLQKLKEFKPTMSLPLVQSLREKEQEKKDKSKKKKNPEMKKPSPAYVLWLKDQWIEVKKENPAAEFKEISNRLGAKWKTLSEEDKKPYEEKYQADKEAYLQIVGKEKRENEAMKLLEEEQKQKTAMELLEQYLQFKQEGGVKENKKKKKEQDPLKPKKPLSAFFLFSKEIRAGLLAENKNILEISKIAGEEWKNMNEKQRGPYEEIAKKQKEEYLHEMELYNQKKDEEAATRRMEEDEQMKIQKQEALQLLKKKEKTENIIKKTKENRQKKKKQREETNADPNKPKRPASSFILFSKETRKNLLQEREGINNSTLNAMISVKWKELSEEERKIWNDKAAEAMESYKKELEEYNKSVAVMANNPQP</sequence>
<dbReference type="InterPro" id="IPR036910">
    <property type="entry name" value="HMG_box_dom_sf"/>
</dbReference>
<dbReference type="SMART" id="SM00398">
    <property type="entry name" value="HMG"/>
    <property type="match status" value="3"/>
</dbReference>
<dbReference type="PROSITE" id="PS50118">
    <property type="entry name" value="HMG_BOX_2"/>
    <property type="match status" value="3"/>
</dbReference>
<accession>A0A200PUQ4</accession>
<dbReference type="OMA" id="LWLKDQW"/>
<dbReference type="FunCoup" id="A0A200PUQ4">
    <property type="interactions" value="304"/>
</dbReference>
<dbReference type="GO" id="GO:0005634">
    <property type="term" value="C:nucleus"/>
    <property type="evidence" value="ECO:0007669"/>
    <property type="project" value="UniProtKB-UniRule"/>
</dbReference>
<feature type="region of interest" description="Disordered" evidence="3">
    <location>
        <begin position="1"/>
        <end position="61"/>
    </location>
</feature>
<feature type="region of interest" description="Disordered" evidence="3">
    <location>
        <begin position="152"/>
        <end position="181"/>
    </location>
</feature>
<feature type="compositionally biased region" description="Low complexity" evidence="3">
    <location>
        <begin position="44"/>
        <end position="55"/>
    </location>
</feature>
<dbReference type="EMBL" id="MVGT01004035">
    <property type="protein sequence ID" value="OVA01925.1"/>
    <property type="molecule type" value="Genomic_DNA"/>
</dbReference>
<protein>
    <submittedName>
        <fullName evidence="5">High mobility group box domain</fullName>
    </submittedName>
</protein>
<reference evidence="5 6" key="1">
    <citation type="journal article" date="2017" name="Mol. Plant">
        <title>The Genome of Medicinal Plant Macleaya cordata Provides New Insights into Benzylisoquinoline Alkaloids Metabolism.</title>
        <authorList>
            <person name="Liu X."/>
            <person name="Liu Y."/>
            <person name="Huang P."/>
            <person name="Ma Y."/>
            <person name="Qing Z."/>
            <person name="Tang Q."/>
            <person name="Cao H."/>
            <person name="Cheng P."/>
            <person name="Zheng Y."/>
            <person name="Yuan Z."/>
            <person name="Zhou Y."/>
            <person name="Liu J."/>
            <person name="Tang Z."/>
            <person name="Zhuo Y."/>
            <person name="Zhang Y."/>
            <person name="Yu L."/>
            <person name="Huang J."/>
            <person name="Yang P."/>
            <person name="Peng Q."/>
            <person name="Zhang J."/>
            <person name="Jiang W."/>
            <person name="Zhang Z."/>
            <person name="Lin K."/>
            <person name="Ro D.K."/>
            <person name="Chen X."/>
            <person name="Xiong X."/>
            <person name="Shang Y."/>
            <person name="Huang S."/>
            <person name="Zeng J."/>
        </authorList>
    </citation>
    <scope>NUCLEOTIDE SEQUENCE [LARGE SCALE GENOMIC DNA]</scope>
    <source>
        <strain evidence="6">cv. BLH2017</strain>
        <tissue evidence="5">Root</tissue>
    </source>
</reference>
<keyword evidence="2" id="KW-0175">Coiled coil</keyword>
<feature type="compositionally biased region" description="Basic and acidic residues" evidence="3">
    <location>
        <begin position="159"/>
        <end position="168"/>
    </location>
</feature>
<dbReference type="OrthoDB" id="1919336at2759"/>
<feature type="compositionally biased region" description="Basic and acidic residues" evidence="3">
    <location>
        <begin position="359"/>
        <end position="383"/>
    </location>
</feature>
<feature type="domain" description="HMG box" evidence="4">
    <location>
        <begin position="178"/>
        <end position="246"/>
    </location>
</feature>
<dbReference type="AlphaFoldDB" id="A0A200PUQ4"/>
<feature type="compositionally biased region" description="Basic and acidic residues" evidence="3">
    <location>
        <begin position="394"/>
        <end position="406"/>
    </location>
</feature>
<name>A0A200PUQ4_MACCD</name>
<evidence type="ECO:0000256" key="1">
    <source>
        <dbReference type="PROSITE-ProRule" id="PRU00267"/>
    </source>
</evidence>
<evidence type="ECO:0000313" key="5">
    <source>
        <dbReference type="EMBL" id="OVA01925.1"/>
    </source>
</evidence>
<feature type="DNA-binding region" description="HMG box" evidence="1">
    <location>
        <begin position="295"/>
        <end position="361"/>
    </location>
</feature>
<gene>
    <name evidence="5" type="ORF">BVC80_9079g65</name>
</gene>
<dbReference type="Pfam" id="PF00505">
    <property type="entry name" value="HMG_box"/>
    <property type="match status" value="3"/>
</dbReference>
<dbReference type="InterPro" id="IPR044601">
    <property type="entry name" value="HMGB6/HMGB13"/>
</dbReference>
<dbReference type="InterPro" id="IPR009071">
    <property type="entry name" value="HMG_box_dom"/>
</dbReference>
<comment type="caution">
    <text evidence="5">The sequence shown here is derived from an EMBL/GenBank/DDBJ whole genome shotgun (WGS) entry which is preliminary data.</text>
</comment>
<keyword evidence="1" id="KW-0238">DNA-binding</keyword>
<evidence type="ECO:0000256" key="3">
    <source>
        <dbReference type="SAM" id="MobiDB-lite"/>
    </source>
</evidence>
<feature type="DNA-binding region" description="HMG box" evidence="1">
    <location>
        <begin position="424"/>
        <end position="492"/>
    </location>
</feature>
<dbReference type="Gene3D" id="1.10.30.10">
    <property type="entry name" value="High mobility group box domain"/>
    <property type="match status" value="3"/>
</dbReference>
<keyword evidence="1" id="KW-0539">Nucleus</keyword>
<dbReference type="CDD" id="cd22006">
    <property type="entry name" value="HMG-box_AtHMGB6-like_rpt1"/>
    <property type="match status" value="1"/>
</dbReference>
<dbReference type="Proteomes" id="UP000195402">
    <property type="component" value="Unassembled WGS sequence"/>
</dbReference>
<dbReference type="SUPFAM" id="SSF47095">
    <property type="entry name" value="HMG-box"/>
    <property type="match status" value="3"/>
</dbReference>
<evidence type="ECO:0000313" key="6">
    <source>
        <dbReference type="Proteomes" id="UP000195402"/>
    </source>
</evidence>
<feature type="coiled-coil region" evidence="2">
    <location>
        <begin position="474"/>
        <end position="501"/>
    </location>
</feature>
<dbReference type="PANTHER" id="PTHR46912:SF1">
    <property type="entry name" value="HIGH MOBILITY GROUP B PROTEIN 13"/>
    <property type="match status" value="1"/>
</dbReference>
<keyword evidence="6" id="KW-1185">Reference proteome</keyword>
<dbReference type="STRING" id="56857.A0A200PUQ4"/>
<dbReference type="GO" id="GO:0003677">
    <property type="term" value="F:DNA binding"/>
    <property type="evidence" value="ECO:0007669"/>
    <property type="project" value="UniProtKB-UniRule"/>
</dbReference>
<evidence type="ECO:0000256" key="2">
    <source>
        <dbReference type="SAM" id="Coils"/>
    </source>
</evidence>
<evidence type="ECO:0000259" key="4">
    <source>
        <dbReference type="PROSITE" id="PS50118"/>
    </source>
</evidence>
<feature type="region of interest" description="Disordered" evidence="3">
    <location>
        <begin position="70"/>
        <end position="89"/>
    </location>
</feature>
<feature type="domain" description="HMG box" evidence="4">
    <location>
        <begin position="424"/>
        <end position="492"/>
    </location>
</feature>
<feature type="region of interest" description="Disordered" evidence="3">
    <location>
        <begin position="359"/>
        <end position="433"/>
    </location>
</feature>
<proteinExistence type="predicted"/>
<dbReference type="InParanoid" id="A0A200PUQ4"/>
<feature type="domain" description="HMG box" evidence="4">
    <location>
        <begin position="295"/>
        <end position="361"/>
    </location>
</feature>